<dbReference type="GO" id="GO:1990351">
    <property type="term" value="C:transporter complex"/>
    <property type="evidence" value="ECO:0007669"/>
    <property type="project" value="TreeGrafter"/>
</dbReference>
<evidence type="ECO:0000256" key="6">
    <source>
        <dbReference type="HAMAP-Rule" id="MF_01186"/>
    </source>
</evidence>
<evidence type="ECO:0000256" key="1">
    <source>
        <dbReference type="ARBA" id="ARBA00022729"/>
    </source>
</evidence>
<dbReference type="InterPro" id="IPR007485">
    <property type="entry name" value="LPS_assembly_LptE"/>
</dbReference>
<feature type="transmembrane region" description="Helical" evidence="7">
    <location>
        <begin position="7"/>
        <end position="28"/>
    </location>
</feature>
<evidence type="ECO:0000313" key="9">
    <source>
        <dbReference type="Proteomes" id="UP000054997"/>
    </source>
</evidence>
<keyword evidence="7" id="KW-1133">Transmembrane helix</keyword>
<organism evidence="8 9">
    <name type="scientific">Legionella londiniensis</name>
    <dbReference type="NCBI Taxonomy" id="45068"/>
    <lineage>
        <taxon>Bacteria</taxon>
        <taxon>Pseudomonadati</taxon>
        <taxon>Pseudomonadota</taxon>
        <taxon>Gammaproteobacteria</taxon>
        <taxon>Legionellales</taxon>
        <taxon>Legionellaceae</taxon>
        <taxon>Legionella</taxon>
    </lineage>
</organism>
<keyword evidence="1 6" id="KW-0732">Signal</keyword>
<evidence type="ECO:0000256" key="4">
    <source>
        <dbReference type="ARBA" id="ARBA00023237"/>
    </source>
</evidence>
<keyword evidence="4 6" id="KW-0998">Cell outer membrane</keyword>
<dbReference type="PATRIC" id="fig|45068.5.peg.1458"/>
<dbReference type="PROSITE" id="PS51257">
    <property type="entry name" value="PROKAR_LIPOPROTEIN"/>
    <property type="match status" value="1"/>
</dbReference>
<dbReference type="PANTHER" id="PTHR38098">
    <property type="entry name" value="LPS-ASSEMBLY LIPOPROTEIN LPTE"/>
    <property type="match status" value="1"/>
</dbReference>
<accession>A0A0W0VMJ1</accession>
<keyword evidence="7" id="KW-0812">Transmembrane</keyword>
<dbReference type="GO" id="GO:0043165">
    <property type="term" value="P:Gram-negative-bacterium-type cell outer membrane assembly"/>
    <property type="evidence" value="ECO:0007669"/>
    <property type="project" value="UniProtKB-UniRule"/>
</dbReference>
<gene>
    <name evidence="8" type="primary">rlpB</name>
    <name evidence="6" type="synonym">lptE</name>
    <name evidence="8" type="ORF">Llon_1349</name>
</gene>
<comment type="caution">
    <text evidence="8">The sequence shown here is derived from an EMBL/GenBank/DDBJ whole genome shotgun (WGS) entry which is preliminary data.</text>
</comment>
<evidence type="ECO:0000256" key="7">
    <source>
        <dbReference type="SAM" id="Phobius"/>
    </source>
</evidence>
<dbReference type="RefSeq" id="WP_058529338.1">
    <property type="nucleotide sequence ID" value="NZ_CAAAHZ010000003.1"/>
</dbReference>
<comment type="similarity">
    <text evidence="6">Belongs to the LptE lipoprotein family.</text>
</comment>
<dbReference type="OrthoDB" id="7349153at2"/>
<comment type="function">
    <text evidence="6">Together with LptD, is involved in the assembly of lipopolysaccharide (LPS) at the surface of the outer membrane. Required for the proper assembly of LptD. Binds LPS and may serve as the LPS recognition site at the outer membrane.</text>
</comment>
<keyword evidence="3 6" id="KW-0564">Palmitate</keyword>
<dbReference type="Proteomes" id="UP000054997">
    <property type="component" value="Unassembled WGS sequence"/>
</dbReference>
<sequence length="167" mass="19160">MRSQQAHWLKVFIFTFSFFFISGCGFHLRGAIDLPVWLDKVAIINQGVSQELGSLLSEQLEAYKIKVLDDPSLADYWLILEEEAFQQQTLSISSSTTPRQYQLNYIVRFKLQAAHGKIIIPTTRVMVTRQITINSDRILGSDAEEALTQMEMRRDAANQILNRISHK</sequence>
<evidence type="ECO:0000256" key="3">
    <source>
        <dbReference type="ARBA" id="ARBA00023139"/>
    </source>
</evidence>
<keyword evidence="9" id="KW-1185">Reference proteome</keyword>
<dbReference type="HAMAP" id="MF_01186">
    <property type="entry name" value="LPS_assembly_LptE"/>
    <property type="match status" value="1"/>
</dbReference>
<protein>
    <recommendedName>
        <fullName evidence="6">LPS-assembly lipoprotein LptE</fullName>
    </recommendedName>
</protein>
<keyword evidence="2 6" id="KW-0472">Membrane</keyword>
<dbReference type="Pfam" id="PF04390">
    <property type="entry name" value="LptE"/>
    <property type="match status" value="1"/>
</dbReference>
<dbReference type="GO" id="GO:0015920">
    <property type="term" value="P:lipopolysaccharide transport"/>
    <property type="evidence" value="ECO:0007669"/>
    <property type="project" value="TreeGrafter"/>
</dbReference>
<evidence type="ECO:0000256" key="2">
    <source>
        <dbReference type="ARBA" id="ARBA00023136"/>
    </source>
</evidence>
<proteinExistence type="inferred from homology"/>
<evidence type="ECO:0000313" key="8">
    <source>
        <dbReference type="EMBL" id="KTD21251.1"/>
    </source>
</evidence>
<comment type="subunit">
    <text evidence="6">Component of the lipopolysaccharide transport and assembly complex. Interacts with LptD.</text>
</comment>
<dbReference type="Gene3D" id="3.30.160.150">
    <property type="entry name" value="Lipoprotein like domain"/>
    <property type="match status" value="1"/>
</dbReference>
<keyword evidence="5 6" id="KW-0449">Lipoprotein</keyword>
<reference evidence="8 9" key="1">
    <citation type="submission" date="2015-11" db="EMBL/GenBank/DDBJ databases">
        <title>Genomic analysis of 38 Legionella species identifies large and diverse effector repertoires.</title>
        <authorList>
            <person name="Burstein D."/>
            <person name="Amaro F."/>
            <person name="Zusman T."/>
            <person name="Lifshitz Z."/>
            <person name="Cohen O."/>
            <person name="Gilbert J.A."/>
            <person name="Pupko T."/>
            <person name="Shuman H.A."/>
            <person name="Segal G."/>
        </authorList>
    </citation>
    <scope>NUCLEOTIDE SEQUENCE [LARGE SCALE GENOMIC DNA]</scope>
    <source>
        <strain evidence="8 9">ATCC 49505</strain>
    </source>
</reference>
<comment type="subcellular location">
    <subcellularLocation>
        <location evidence="6">Cell outer membrane</location>
        <topology evidence="6">Lipid-anchor</topology>
    </subcellularLocation>
</comment>
<dbReference type="GO" id="GO:0009279">
    <property type="term" value="C:cell outer membrane"/>
    <property type="evidence" value="ECO:0007669"/>
    <property type="project" value="UniProtKB-SubCell"/>
</dbReference>
<dbReference type="EMBL" id="LNYK01000016">
    <property type="protein sequence ID" value="KTD21251.1"/>
    <property type="molecule type" value="Genomic_DNA"/>
</dbReference>
<dbReference type="GO" id="GO:0001530">
    <property type="term" value="F:lipopolysaccharide binding"/>
    <property type="evidence" value="ECO:0007669"/>
    <property type="project" value="TreeGrafter"/>
</dbReference>
<evidence type="ECO:0000256" key="5">
    <source>
        <dbReference type="ARBA" id="ARBA00023288"/>
    </source>
</evidence>
<dbReference type="PANTHER" id="PTHR38098:SF1">
    <property type="entry name" value="LPS-ASSEMBLY LIPOPROTEIN LPTE"/>
    <property type="match status" value="1"/>
</dbReference>
<name>A0A0W0VMJ1_9GAMM</name>
<dbReference type="AlphaFoldDB" id="A0A0W0VMJ1"/>
<dbReference type="STRING" id="45068.Llon_1349"/>